<keyword evidence="12" id="KW-1185">Reference proteome</keyword>
<dbReference type="Gene3D" id="1.10.10.60">
    <property type="entry name" value="Homeodomain-like"/>
    <property type="match status" value="1"/>
</dbReference>
<dbReference type="PIRSF" id="PIRSF000774">
    <property type="entry name" value="RpoN"/>
    <property type="match status" value="1"/>
</dbReference>
<sequence>MSSQKLILSQKQGLKISPRQIQFLHFLQFNEAELEQEIKKELEENPVLDFEEENDSEIYAFQRKPQNNSSEKPLTFLENNQAIGFDIIAELKEGFRYLHLPEKTCGIADFILDSVDEKGYLNYSLGELEDILSFGMNAFVDKNEIAEVLKKVKHLEPSGVGCRDLQDFLFFQAKKNNKSIVLLEIIGHHFELLSERKFDEICEQLEISSLALKSVLAELTGLKPYPLHGFEHSVIQKNETIIPEYKVDFRDGELIYGTLSKSGKKLVFNENYGKEFKEKSDKKLHKFLMEKRESAAWFMQAVEEREHTMNVCISAVVKLQESYFKSGSISDLKPMVLKDVAMLTGKTISTLSRVTSQKYVQTHFGLVPMKSLFTEAIQKNDGQLISNKEVQEIVSKLVSDENKQKPLTDAEICRKLASDGFSLTRRTITKYRENMNIPSSKLRRAL</sequence>
<protein>
    <submittedName>
        <fullName evidence="11">RNA polymerase sigma-54 factor</fullName>
    </submittedName>
</protein>
<dbReference type="Gene3D" id="1.10.10.1330">
    <property type="entry name" value="RNA polymerase sigma-54 factor, core-binding domain"/>
    <property type="match status" value="1"/>
</dbReference>
<keyword evidence="2" id="KW-0240">DNA-directed RNA polymerase</keyword>
<evidence type="ECO:0000256" key="1">
    <source>
        <dbReference type="ARBA" id="ARBA00008798"/>
    </source>
</evidence>
<reference evidence="11 12" key="1">
    <citation type="submission" date="2018-05" db="EMBL/GenBank/DDBJ databases">
        <title>Complete genome sequence of Arcticibacterium luteifluviistationis SM1504T, a cytophagaceae bacterium isolated from Arctic surface seawater.</title>
        <authorList>
            <person name="Li Y."/>
            <person name="Qin Q.-L."/>
        </authorList>
    </citation>
    <scope>NUCLEOTIDE SEQUENCE [LARGE SCALE GENOMIC DNA]</scope>
    <source>
        <strain evidence="11 12">SM1504</strain>
    </source>
</reference>
<dbReference type="Pfam" id="PF04963">
    <property type="entry name" value="Sigma54_CBD"/>
    <property type="match status" value="1"/>
</dbReference>
<dbReference type="GO" id="GO:0000428">
    <property type="term" value="C:DNA-directed RNA polymerase complex"/>
    <property type="evidence" value="ECO:0007669"/>
    <property type="project" value="UniProtKB-KW"/>
</dbReference>
<proteinExistence type="inferred from homology"/>
<organism evidence="11 12">
    <name type="scientific">Arcticibacterium luteifluviistationis</name>
    <dbReference type="NCBI Taxonomy" id="1784714"/>
    <lineage>
        <taxon>Bacteria</taxon>
        <taxon>Pseudomonadati</taxon>
        <taxon>Bacteroidota</taxon>
        <taxon>Cytophagia</taxon>
        <taxon>Cytophagales</taxon>
        <taxon>Leadbetterellaceae</taxon>
        <taxon>Arcticibacterium</taxon>
    </lineage>
</organism>
<dbReference type="InterPro" id="IPR000394">
    <property type="entry name" value="RNA_pol_sigma_54"/>
</dbReference>
<keyword evidence="8" id="KW-0804">Transcription</keyword>
<dbReference type="EMBL" id="CP029480">
    <property type="protein sequence ID" value="AWV97937.1"/>
    <property type="molecule type" value="Genomic_DNA"/>
</dbReference>
<dbReference type="Pfam" id="PF04552">
    <property type="entry name" value="Sigma54_DBD"/>
    <property type="match status" value="1"/>
</dbReference>
<evidence type="ECO:0000256" key="2">
    <source>
        <dbReference type="ARBA" id="ARBA00022478"/>
    </source>
</evidence>
<gene>
    <name evidence="11" type="primary">rpoN</name>
    <name evidence="11" type="ORF">DJ013_07045</name>
</gene>
<dbReference type="PANTHER" id="PTHR32248">
    <property type="entry name" value="RNA POLYMERASE SIGMA-54 FACTOR"/>
    <property type="match status" value="1"/>
</dbReference>
<keyword evidence="3" id="KW-0808">Transferase</keyword>
<dbReference type="PROSITE" id="PS50044">
    <property type="entry name" value="SIGMA54_3"/>
    <property type="match status" value="1"/>
</dbReference>
<dbReference type="GO" id="GO:0003677">
    <property type="term" value="F:DNA binding"/>
    <property type="evidence" value="ECO:0007669"/>
    <property type="project" value="UniProtKB-KW"/>
</dbReference>
<evidence type="ECO:0000256" key="7">
    <source>
        <dbReference type="ARBA" id="ARBA00023125"/>
    </source>
</evidence>
<evidence type="ECO:0000313" key="11">
    <source>
        <dbReference type="EMBL" id="AWV97937.1"/>
    </source>
</evidence>
<dbReference type="PANTHER" id="PTHR32248:SF4">
    <property type="entry name" value="RNA POLYMERASE SIGMA-54 FACTOR"/>
    <property type="match status" value="1"/>
</dbReference>
<feature type="domain" description="RNA polymerase sigma factor 54 DNA-binding" evidence="9">
    <location>
        <begin position="286"/>
        <end position="444"/>
    </location>
</feature>
<keyword evidence="7" id="KW-0238">DNA-binding</keyword>
<dbReference type="Pfam" id="PF00309">
    <property type="entry name" value="Sigma54_AID"/>
    <property type="match status" value="1"/>
</dbReference>
<feature type="domain" description="RNA polymerase sigma factor 54 core-binding" evidence="10">
    <location>
        <begin position="90"/>
        <end position="272"/>
    </location>
</feature>
<keyword evidence="4" id="KW-0548">Nucleotidyltransferase</keyword>
<dbReference type="GO" id="GO:0006352">
    <property type="term" value="P:DNA-templated transcription initiation"/>
    <property type="evidence" value="ECO:0007669"/>
    <property type="project" value="InterPro"/>
</dbReference>
<dbReference type="GO" id="GO:0016779">
    <property type="term" value="F:nucleotidyltransferase activity"/>
    <property type="evidence" value="ECO:0007669"/>
    <property type="project" value="UniProtKB-KW"/>
</dbReference>
<dbReference type="InterPro" id="IPR007634">
    <property type="entry name" value="RNA_pol_sigma_54_DNA-bd"/>
</dbReference>
<name>A0A2Z4G9P6_9BACT</name>
<dbReference type="Proteomes" id="UP000249873">
    <property type="component" value="Chromosome"/>
</dbReference>
<evidence type="ECO:0000256" key="5">
    <source>
        <dbReference type="ARBA" id="ARBA00023015"/>
    </source>
</evidence>
<dbReference type="NCBIfam" id="TIGR02395">
    <property type="entry name" value="rpoN_sigma"/>
    <property type="match status" value="1"/>
</dbReference>
<evidence type="ECO:0000256" key="8">
    <source>
        <dbReference type="ARBA" id="ARBA00023163"/>
    </source>
</evidence>
<dbReference type="KEGG" id="als:DJ013_07045"/>
<dbReference type="GO" id="GO:0016987">
    <property type="term" value="F:sigma factor activity"/>
    <property type="evidence" value="ECO:0007669"/>
    <property type="project" value="UniProtKB-KW"/>
</dbReference>
<dbReference type="PROSITE" id="PS00718">
    <property type="entry name" value="SIGMA54_2"/>
    <property type="match status" value="1"/>
</dbReference>
<dbReference type="InterPro" id="IPR038709">
    <property type="entry name" value="RpoN_core-bd_sf"/>
</dbReference>
<keyword evidence="6" id="KW-0731">Sigma factor</keyword>
<dbReference type="OrthoDB" id="9814402at2"/>
<dbReference type="GO" id="GO:0001216">
    <property type="term" value="F:DNA-binding transcription activator activity"/>
    <property type="evidence" value="ECO:0007669"/>
    <property type="project" value="InterPro"/>
</dbReference>
<evidence type="ECO:0000256" key="3">
    <source>
        <dbReference type="ARBA" id="ARBA00022679"/>
    </source>
</evidence>
<dbReference type="RefSeq" id="WP_111371039.1">
    <property type="nucleotide sequence ID" value="NZ_CP029480.1"/>
</dbReference>
<dbReference type="PRINTS" id="PR00045">
    <property type="entry name" value="SIGMA54FCT"/>
</dbReference>
<evidence type="ECO:0000259" key="10">
    <source>
        <dbReference type="Pfam" id="PF04963"/>
    </source>
</evidence>
<evidence type="ECO:0000313" key="12">
    <source>
        <dbReference type="Proteomes" id="UP000249873"/>
    </source>
</evidence>
<evidence type="ECO:0000256" key="4">
    <source>
        <dbReference type="ARBA" id="ARBA00022695"/>
    </source>
</evidence>
<keyword evidence="5" id="KW-0805">Transcription regulation</keyword>
<dbReference type="InterPro" id="IPR007046">
    <property type="entry name" value="RNA_pol_sigma_54_core-bd"/>
</dbReference>
<dbReference type="AlphaFoldDB" id="A0A2Z4G9P6"/>
<comment type="similarity">
    <text evidence="1">Belongs to the sigma-54 factor family.</text>
</comment>
<accession>A0A2Z4G9P6</accession>
<evidence type="ECO:0000259" key="9">
    <source>
        <dbReference type="Pfam" id="PF04552"/>
    </source>
</evidence>
<evidence type="ECO:0000256" key="6">
    <source>
        <dbReference type="ARBA" id="ARBA00023082"/>
    </source>
</evidence>